<dbReference type="AlphaFoldDB" id="A0A9P4JC69"/>
<dbReference type="OrthoDB" id="3689183at2759"/>
<sequence>MKTNWSMKKDDDKVAGLYKVLKVYLRACLIELPANIKNFPIFHNSLLRPHSEARGLLGQHTINTVESQHLRSCILEKEDGSEEIVEKWEFDKLLNSYRDYEDIQYFVRWKDHAAT</sequence>
<evidence type="ECO:0000313" key="1">
    <source>
        <dbReference type="EMBL" id="KAF2196470.1"/>
    </source>
</evidence>
<evidence type="ECO:0008006" key="3">
    <source>
        <dbReference type="Google" id="ProtNLM"/>
    </source>
</evidence>
<gene>
    <name evidence="1" type="ORF">GQ43DRAFT_338270</name>
</gene>
<accession>A0A9P4JC69</accession>
<evidence type="ECO:0000313" key="2">
    <source>
        <dbReference type="Proteomes" id="UP000799536"/>
    </source>
</evidence>
<proteinExistence type="predicted"/>
<keyword evidence="2" id="KW-1185">Reference proteome</keyword>
<dbReference type="EMBL" id="ML994382">
    <property type="protein sequence ID" value="KAF2196470.1"/>
    <property type="molecule type" value="Genomic_DNA"/>
</dbReference>
<comment type="caution">
    <text evidence="1">The sequence shown here is derived from an EMBL/GenBank/DDBJ whole genome shotgun (WGS) entry which is preliminary data.</text>
</comment>
<organism evidence="1 2">
    <name type="scientific">Delitschia confertaspora ATCC 74209</name>
    <dbReference type="NCBI Taxonomy" id="1513339"/>
    <lineage>
        <taxon>Eukaryota</taxon>
        <taxon>Fungi</taxon>
        <taxon>Dikarya</taxon>
        <taxon>Ascomycota</taxon>
        <taxon>Pezizomycotina</taxon>
        <taxon>Dothideomycetes</taxon>
        <taxon>Pleosporomycetidae</taxon>
        <taxon>Pleosporales</taxon>
        <taxon>Delitschiaceae</taxon>
        <taxon>Delitschia</taxon>
    </lineage>
</organism>
<reference evidence="1" key="1">
    <citation type="journal article" date="2020" name="Stud. Mycol.">
        <title>101 Dothideomycetes genomes: a test case for predicting lifestyles and emergence of pathogens.</title>
        <authorList>
            <person name="Haridas S."/>
            <person name="Albert R."/>
            <person name="Binder M."/>
            <person name="Bloem J."/>
            <person name="Labutti K."/>
            <person name="Salamov A."/>
            <person name="Andreopoulos B."/>
            <person name="Baker S."/>
            <person name="Barry K."/>
            <person name="Bills G."/>
            <person name="Bluhm B."/>
            <person name="Cannon C."/>
            <person name="Castanera R."/>
            <person name="Culley D."/>
            <person name="Daum C."/>
            <person name="Ezra D."/>
            <person name="Gonzalez J."/>
            <person name="Henrissat B."/>
            <person name="Kuo A."/>
            <person name="Liang C."/>
            <person name="Lipzen A."/>
            <person name="Lutzoni F."/>
            <person name="Magnuson J."/>
            <person name="Mondo S."/>
            <person name="Nolan M."/>
            <person name="Ohm R."/>
            <person name="Pangilinan J."/>
            <person name="Park H.-J."/>
            <person name="Ramirez L."/>
            <person name="Alfaro M."/>
            <person name="Sun H."/>
            <person name="Tritt A."/>
            <person name="Yoshinaga Y."/>
            <person name="Zwiers L.-H."/>
            <person name="Turgeon B."/>
            <person name="Goodwin S."/>
            <person name="Spatafora J."/>
            <person name="Crous P."/>
            <person name="Grigoriev I."/>
        </authorList>
    </citation>
    <scope>NUCLEOTIDE SEQUENCE</scope>
    <source>
        <strain evidence="1">ATCC 74209</strain>
    </source>
</reference>
<protein>
    <recommendedName>
        <fullName evidence="3">Chromo domain-containing protein</fullName>
    </recommendedName>
</protein>
<name>A0A9P4JC69_9PLEO</name>
<feature type="non-terminal residue" evidence="1">
    <location>
        <position position="115"/>
    </location>
</feature>
<dbReference type="Proteomes" id="UP000799536">
    <property type="component" value="Unassembled WGS sequence"/>
</dbReference>